<evidence type="ECO:0000256" key="1">
    <source>
        <dbReference type="SAM" id="MobiDB-lite"/>
    </source>
</evidence>
<dbReference type="InterPro" id="IPR011009">
    <property type="entry name" value="Kinase-like_dom_sf"/>
</dbReference>
<dbReference type="Proteomes" id="UP000287166">
    <property type="component" value="Unassembled WGS sequence"/>
</dbReference>
<sequence length="393" mass="44084">MSTSTQSSPSSPAQDSTFSILHPDGPTPTLLDESFFEHDYPRDPDAFCSFAERLEHDAEASRPYLRAGSPYPIHVVARWRSLDFPWLSPGSGSPAHRGVPPEMCSGAFVKEDANITITLTRPLQTGFCKWAQVWCANLRWCAPHEDATSNSESDRGAHVVVKIFQESAFRPPEYFDEDGIESGYWRTGAKQARAEALAYVCMMSLQGREVPWSYGFFKVRLPHGELAYAHVMEFVDGKAGGLTRLRNCTSQDLWTVMDAMASCLYAVIKCGVVQKDVTCENIIIRPGAAQPVVFVDFAAMQSLRSPSVGPVRDPELIEWDISNDVASLIRAFRKMAVQMSDIAAWLEDRAHRGAPWTRLFAFLTEKMPRWYDLFAIETDEFIALNPEVEQEAR</sequence>
<dbReference type="RefSeq" id="XP_027615029.1">
    <property type="nucleotide sequence ID" value="XM_027759228.1"/>
</dbReference>
<dbReference type="InParanoid" id="A0A401GPH1"/>
<evidence type="ECO:0000313" key="3">
    <source>
        <dbReference type="Proteomes" id="UP000287166"/>
    </source>
</evidence>
<gene>
    <name evidence="2" type="ORF">SCP_0600940</name>
</gene>
<comment type="caution">
    <text evidence="2">The sequence shown here is derived from an EMBL/GenBank/DDBJ whole genome shotgun (WGS) entry which is preliminary data.</text>
</comment>
<feature type="compositionally biased region" description="Low complexity" evidence="1">
    <location>
        <begin position="1"/>
        <end position="19"/>
    </location>
</feature>
<evidence type="ECO:0000313" key="2">
    <source>
        <dbReference type="EMBL" id="GBE84116.1"/>
    </source>
</evidence>
<proteinExistence type="predicted"/>
<keyword evidence="3" id="KW-1185">Reference proteome</keyword>
<dbReference type="AlphaFoldDB" id="A0A401GPH1"/>
<dbReference type="EMBL" id="BFAD01000006">
    <property type="protein sequence ID" value="GBE84116.1"/>
    <property type="molecule type" value="Genomic_DNA"/>
</dbReference>
<dbReference type="OrthoDB" id="2803071at2759"/>
<feature type="region of interest" description="Disordered" evidence="1">
    <location>
        <begin position="1"/>
        <end position="25"/>
    </location>
</feature>
<dbReference type="SUPFAM" id="SSF56112">
    <property type="entry name" value="Protein kinase-like (PK-like)"/>
    <property type="match status" value="1"/>
</dbReference>
<dbReference type="GeneID" id="38781033"/>
<organism evidence="2 3">
    <name type="scientific">Sparassis crispa</name>
    <dbReference type="NCBI Taxonomy" id="139825"/>
    <lineage>
        <taxon>Eukaryota</taxon>
        <taxon>Fungi</taxon>
        <taxon>Dikarya</taxon>
        <taxon>Basidiomycota</taxon>
        <taxon>Agaricomycotina</taxon>
        <taxon>Agaricomycetes</taxon>
        <taxon>Polyporales</taxon>
        <taxon>Sparassidaceae</taxon>
        <taxon>Sparassis</taxon>
    </lineage>
</organism>
<dbReference type="STRING" id="139825.A0A401GPH1"/>
<reference evidence="2 3" key="1">
    <citation type="journal article" date="2018" name="Sci. Rep.">
        <title>Genome sequence of the cauliflower mushroom Sparassis crispa (Hanabiratake) and its association with beneficial usage.</title>
        <authorList>
            <person name="Kiyama R."/>
            <person name="Furutani Y."/>
            <person name="Kawaguchi K."/>
            <person name="Nakanishi T."/>
        </authorList>
    </citation>
    <scope>NUCLEOTIDE SEQUENCE [LARGE SCALE GENOMIC DNA]</scope>
</reference>
<accession>A0A401GPH1</accession>
<evidence type="ECO:0008006" key="4">
    <source>
        <dbReference type="Google" id="ProtNLM"/>
    </source>
</evidence>
<name>A0A401GPH1_9APHY</name>
<protein>
    <recommendedName>
        <fullName evidence="4">Protein kinase domain-containing protein</fullName>
    </recommendedName>
</protein>